<gene>
    <name evidence="1" type="ORF">METZ01_LOCUS256880</name>
</gene>
<protein>
    <submittedName>
        <fullName evidence="1">Uncharacterized protein</fullName>
    </submittedName>
</protein>
<name>A0A382IWL5_9ZZZZ</name>
<reference evidence="1" key="1">
    <citation type="submission" date="2018-05" db="EMBL/GenBank/DDBJ databases">
        <authorList>
            <person name="Lanie J.A."/>
            <person name="Ng W.-L."/>
            <person name="Kazmierczak K.M."/>
            <person name="Andrzejewski T.M."/>
            <person name="Davidsen T.M."/>
            <person name="Wayne K.J."/>
            <person name="Tettelin H."/>
            <person name="Glass J.I."/>
            <person name="Rusch D."/>
            <person name="Podicherti R."/>
            <person name="Tsui H.-C.T."/>
            <person name="Winkler M.E."/>
        </authorList>
    </citation>
    <scope>NUCLEOTIDE SEQUENCE</scope>
</reference>
<organism evidence="1">
    <name type="scientific">marine metagenome</name>
    <dbReference type="NCBI Taxonomy" id="408172"/>
    <lineage>
        <taxon>unclassified sequences</taxon>
        <taxon>metagenomes</taxon>
        <taxon>ecological metagenomes</taxon>
    </lineage>
</organism>
<dbReference type="Gene3D" id="3.20.70.20">
    <property type="match status" value="1"/>
</dbReference>
<proteinExistence type="predicted"/>
<dbReference type="AlphaFoldDB" id="A0A382IWL5"/>
<feature type="non-terminal residue" evidence="1">
    <location>
        <position position="135"/>
    </location>
</feature>
<accession>A0A382IWL5</accession>
<dbReference type="SUPFAM" id="SSF51998">
    <property type="entry name" value="PFL-like glycyl radical enzymes"/>
    <property type="match status" value="1"/>
</dbReference>
<dbReference type="EMBL" id="UINC01070123">
    <property type="protein sequence ID" value="SVC04026.1"/>
    <property type="molecule type" value="Genomic_DNA"/>
</dbReference>
<evidence type="ECO:0000313" key="1">
    <source>
        <dbReference type="EMBL" id="SVC04026.1"/>
    </source>
</evidence>
<sequence length="135" mass="15821">MLPTEYQQFIHLSRYARWDYDNGRRETWHETVERYFDFFTKHLKETCEFSLDNGARVELETAVKELKIMPSMRCLMTAGPALEKENVAGYNCAYVKVDQLRSFDEILYVLMNGTGVGFSVEEEYTNQLPTVPDEL</sequence>